<organism evidence="1 2">
    <name type="scientific">Oedothorax gibbosus</name>
    <dbReference type="NCBI Taxonomy" id="931172"/>
    <lineage>
        <taxon>Eukaryota</taxon>
        <taxon>Metazoa</taxon>
        <taxon>Ecdysozoa</taxon>
        <taxon>Arthropoda</taxon>
        <taxon>Chelicerata</taxon>
        <taxon>Arachnida</taxon>
        <taxon>Araneae</taxon>
        <taxon>Araneomorphae</taxon>
        <taxon>Entelegynae</taxon>
        <taxon>Araneoidea</taxon>
        <taxon>Linyphiidae</taxon>
        <taxon>Erigoninae</taxon>
        <taxon>Oedothorax</taxon>
    </lineage>
</organism>
<proteinExistence type="predicted"/>
<evidence type="ECO:0000313" key="1">
    <source>
        <dbReference type="EMBL" id="KAG8187371.1"/>
    </source>
</evidence>
<dbReference type="AlphaFoldDB" id="A0AAV6USQ9"/>
<dbReference type="Proteomes" id="UP000827092">
    <property type="component" value="Unassembled WGS sequence"/>
</dbReference>
<sequence>MNTFIKNHSIQSHLFYELILNLRCKASTFKTFFQPISFPCKSLEQERNFHTKWPKLGTVNRLSLSRTRLSLIITYLIPYSNLISEKADENKNQKLLLPRLATSSDRLPNSLIPWKLSTVEVKVDVEGSE</sequence>
<gene>
    <name evidence="1" type="ORF">JTE90_016919</name>
</gene>
<accession>A0AAV6USQ9</accession>
<dbReference type="EMBL" id="JAFNEN010000273">
    <property type="protein sequence ID" value="KAG8187371.1"/>
    <property type="molecule type" value="Genomic_DNA"/>
</dbReference>
<evidence type="ECO:0000313" key="2">
    <source>
        <dbReference type="Proteomes" id="UP000827092"/>
    </source>
</evidence>
<reference evidence="1 2" key="1">
    <citation type="journal article" date="2022" name="Nat. Ecol. Evol.">
        <title>A masculinizing supergene underlies an exaggerated male reproductive morph in a spider.</title>
        <authorList>
            <person name="Hendrickx F."/>
            <person name="De Corte Z."/>
            <person name="Sonet G."/>
            <person name="Van Belleghem S.M."/>
            <person name="Kostlbacher S."/>
            <person name="Vangestel C."/>
        </authorList>
    </citation>
    <scope>NUCLEOTIDE SEQUENCE [LARGE SCALE GENOMIC DNA]</scope>
    <source>
        <strain evidence="1">W744_W776</strain>
    </source>
</reference>
<comment type="caution">
    <text evidence="1">The sequence shown here is derived from an EMBL/GenBank/DDBJ whole genome shotgun (WGS) entry which is preliminary data.</text>
</comment>
<name>A0AAV6USQ9_9ARAC</name>
<keyword evidence="2" id="KW-1185">Reference proteome</keyword>
<protein>
    <submittedName>
        <fullName evidence="1">Uncharacterized protein</fullName>
    </submittedName>
</protein>